<dbReference type="NCBIfam" id="TIGR02675">
    <property type="entry name" value="tape_meas_nterm"/>
    <property type="match status" value="1"/>
</dbReference>
<dbReference type="RefSeq" id="WP_115967953.1">
    <property type="nucleotide sequence ID" value="NZ_QNVT01000001.1"/>
</dbReference>
<dbReference type="Proteomes" id="UP000256686">
    <property type="component" value="Unassembled WGS sequence"/>
</dbReference>
<proteinExistence type="predicted"/>
<gene>
    <name evidence="3" type="ORF">DRF65_00465</name>
</gene>
<accession>A0A3D9CDY5</accession>
<evidence type="ECO:0000256" key="1">
    <source>
        <dbReference type="SAM" id="MobiDB-lite"/>
    </source>
</evidence>
<evidence type="ECO:0000313" key="4">
    <source>
        <dbReference type="Proteomes" id="UP000256686"/>
    </source>
</evidence>
<dbReference type="InterPro" id="IPR013491">
    <property type="entry name" value="Tape_meas_N"/>
</dbReference>
<dbReference type="AlphaFoldDB" id="A0A3D9CDY5"/>
<sequence>MNGLQYALDLIDRSFSSGISRARDETRSLDNAVNTTNSGIGRLRNTGQSVFGSIATYAKTAGVAILAALSVGAVISFGKEITGITSKFEGMENAIVFASGQEGAKNMAFLDTTIKDLNLNMESSYKGFQTLTGSLKGTALEGQATRDIFEAVGIAASVMNLSAEQSEGAFLALSQMASKGKVSAEELRGQLGERIPGALGIAARSMGMTQAQFNEMLDSGKIMAEDFLPKFSKELKNTFEGGLPAAMNSMQSAINRQENALMQFKLKTGEAFRPLIIGVLDAGNFLFGFLSDMMNYTQPVKKALSAVAEAFQPIIDAIKNNGFIKLSGDTNFAKLAMEGISGVIRFLTPLLELLFKIIGGVESAFNYVRKALIENSMAMYESGNMAQFLSNIIGILTWVWELIAPAVSYAGEILGVVIGVVFKAVDAILGVINAVLEWGKKTVWVQRLLNALVGVVHSVFKSIKDMAVNILGGVGDLLVGIFTLDTDKIRSALSKGFGAVKDTAKLVPNIVKGAYEGWNKELEKPVQKAVKITTQNKVITPAGIPPSSGLATPGGKPATALDSQAGGNIKGKKDKTKNALSGTGTGGDGKKMIFNIQSFVKELTIKTTNIKENPQEIKKILEQIFNEMIADIEIRANA</sequence>
<dbReference type="EMBL" id="QNVT01000001">
    <property type="protein sequence ID" value="REC64083.1"/>
    <property type="molecule type" value="Genomic_DNA"/>
</dbReference>
<protein>
    <recommendedName>
        <fullName evidence="2">Tape measure protein N-terminal domain-containing protein</fullName>
    </recommendedName>
</protein>
<comment type="caution">
    <text evidence="3">The sequence shown here is derived from an EMBL/GenBank/DDBJ whole genome shotgun (WGS) entry which is preliminary data.</text>
</comment>
<keyword evidence="4" id="KW-1185">Reference proteome</keyword>
<dbReference type="Pfam" id="PF20155">
    <property type="entry name" value="TMP_3"/>
    <property type="match status" value="1"/>
</dbReference>
<evidence type="ECO:0000259" key="2">
    <source>
        <dbReference type="Pfam" id="PF20155"/>
    </source>
</evidence>
<evidence type="ECO:0000313" key="3">
    <source>
        <dbReference type="EMBL" id="REC64083.1"/>
    </source>
</evidence>
<feature type="region of interest" description="Disordered" evidence="1">
    <location>
        <begin position="543"/>
        <end position="584"/>
    </location>
</feature>
<name>A0A3D9CDY5_9FLAO</name>
<reference evidence="4" key="1">
    <citation type="submission" date="2018-06" db="EMBL/GenBank/DDBJ databases">
        <authorList>
            <person name="Lum Nde A."/>
            <person name="Hugo C."/>
        </authorList>
    </citation>
    <scope>NUCLEOTIDE SEQUENCE [LARGE SCALE GENOMIC DNA]</scope>
    <source>
        <strain evidence="4">1_F178</strain>
    </source>
</reference>
<organism evidence="3 4">
    <name type="scientific">Chryseobacterium pennae</name>
    <dbReference type="NCBI Taxonomy" id="2258962"/>
    <lineage>
        <taxon>Bacteria</taxon>
        <taxon>Pseudomonadati</taxon>
        <taxon>Bacteroidota</taxon>
        <taxon>Flavobacteriia</taxon>
        <taxon>Flavobacteriales</taxon>
        <taxon>Weeksellaceae</taxon>
        <taxon>Chryseobacterium group</taxon>
        <taxon>Chryseobacterium</taxon>
    </lineage>
</organism>
<feature type="domain" description="Tape measure protein N-terminal" evidence="2">
    <location>
        <begin position="79"/>
        <end position="265"/>
    </location>
</feature>